<gene>
    <name evidence="2" type="ORF">RRG08_061213</name>
</gene>
<evidence type="ECO:0000313" key="3">
    <source>
        <dbReference type="Proteomes" id="UP001283361"/>
    </source>
</evidence>
<dbReference type="AlphaFoldDB" id="A0AAE0ZG29"/>
<keyword evidence="3" id="KW-1185">Reference proteome</keyword>
<accession>A0AAE0ZG29</accession>
<reference evidence="2" key="1">
    <citation type="journal article" date="2023" name="G3 (Bethesda)">
        <title>A reference genome for the long-term kleptoplast-retaining sea slug Elysia crispata morphotype clarki.</title>
        <authorList>
            <person name="Eastman K.E."/>
            <person name="Pendleton A.L."/>
            <person name="Shaikh M.A."/>
            <person name="Suttiyut T."/>
            <person name="Ogas R."/>
            <person name="Tomko P."/>
            <person name="Gavelis G."/>
            <person name="Widhalm J.R."/>
            <person name="Wisecaver J.H."/>
        </authorList>
    </citation>
    <scope>NUCLEOTIDE SEQUENCE</scope>
    <source>
        <strain evidence="2">ECLA1</strain>
    </source>
</reference>
<comment type="caution">
    <text evidence="2">The sequence shown here is derived from an EMBL/GenBank/DDBJ whole genome shotgun (WGS) entry which is preliminary data.</text>
</comment>
<evidence type="ECO:0000313" key="2">
    <source>
        <dbReference type="EMBL" id="KAK3768754.1"/>
    </source>
</evidence>
<feature type="region of interest" description="Disordered" evidence="1">
    <location>
        <begin position="1"/>
        <end position="30"/>
    </location>
</feature>
<organism evidence="2 3">
    <name type="scientific">Elysia crispata</name>
    <name type="common">lettuce slug</name>
    <dbReference type="NCBI Taxonomy" id="231223"/>
    <lineage>
        <taxon>Eukaryota</taxon>
        <taxon>Metazoa</taxon>
        <taxon>Spiralia</taxon>
        <taxon>Lophotrochozoa</taxon>
        <taxon>Mollusca</taxon>
        <taxon>Gastropoda</taxon>
        <taxon>Heterobranchia</taxon>
        <taxon>Euthyneura</taxon>
        <taxon>Panpulmonata</taxon>
        <taxon>Sacoglossa</taxon>
        <taxon>Placobranchoidea</taxon>
        <taxon>Plakobranchidae</taxon>
        <taxon>Elysia</taxon>
    </lineage>
</organism>
<dbReference type="Proteomes" id="UP001283361">
    <property type="component" value="Unassembled WGS sequence"/>
</dbReference>
<name>A0AAE0ZG29_9GAST</name>
<sequence>MTPLFSKLRQKMSHKSTTTPDEETLNNSAESISSKNVWPITRLFGGLNESTCTFPEPAKCADGHGKKSTAKYSDQDVISHTESHRPTLAHYHSKHALMRRCLPAEITVKTVYQDFKDKYVCEMSFSSFYGIFKSMKISTTLLGHEEC</sequence>
<dbReference type="EMBL" id="JAWDGP010004017">
    <property type="protein sequence ID" value="KAK3768754.1"/>
    <property type="molecule type" value="Genomic_DNA"/>
</dbReference>
<protein>
    <submittedName>
        <fullName evidence="2">Uncharacterized protein</fullName>
    </submittedName>
</protein>
<feature type="compositionally biased region" description="Polar residues" evidence="1">
    <location>
        <begin position="15"/>
        <end position="30"/>
    </location>
</feature>
<evidence type="ECO:0000256" key="1">
    <source>
        <dbReference type="SAM" id="MobiDB-lite"/>
    </source>
</evidence>
<proteinExistence type="predicted"/>